<dbReference type="FunFam" id="3.40.50.300:FF:001166">
    <property type="entry name" value="ADP-ribosylation factor D"/>
    <property type="match status" value="1"/>
</dbReference>
<dbReference type="PRINTS" id="PR00328">
    <property type="entry name" value="SAR1GTPBP"/>
</dbReference>
<gene>
    <name evidence="9" type="ORF">MICPUN_73229</name>
</gene>
<dbReference type="eggNOG" id="KOG0070">
    <property type="taxonomic scope" value="Eukaryota"/>
</dbReference>
<accession>C1E0L9</accession>
<feature type="binding site" evidence="6">
    <location>
        <begin position="112"/>
        <end position="115"/>
    </location>
    <ligand>
        <name>GTP</name>
        <dbReference type="ChEBI" id="CHEBI:37565"/>
    </ligand>
</feature>
<name>C1E0L9_MICCC</name>
<keyword evidence="4" id="KW-0813">Transport</keyword>
<dbReference type="STRING" id="296587.C1E0L9"/>
<dbReference type="InterPro" id="IPR024156">
    <property type="entry name" value="Small_GTPase_ARF"/>
</dbReference>
<feature type="binding site" evidence="6">
    <location>
        <position position="55"/>
    </location>
    <ligand>
        <name>GTP</name>
        <dbReference type="ChEBI" id="CHEBI:37565"/>
    </ligand>
</feature>
<feature type="binding site" evidence="7">
    <location>
        <position position="12"/>
    </location>
    <ligand>
        <name>Mg(2+)</name>
        <dbReference type="ChEBI" id="CHEBI:18420"/>
    </ligand>
</feature>
<dbReference type="GO" id="GO:0003924">
    <property type="term" value="F:GTPase activity"/>
    <property type="evidence" value="ECO:0007669"/>
    <property type="project" value="InterPro"/>
</dbReference>
<dbReference type="SMART" id="SM00178">
    <property type="entry name" value="SAR"/>
    <property type="match status" value="1"/>
</dbReference>
<feature type="binding site" evidence="7">
    <location>
        <position position="33"/>
    </location>
    <ligand>
        <name>Mg(2+)</name>
        <dbReference type="ChEBI" id="CHEBI:18420"/>
    </ligand>
</feature>
<dbReference type="OMA" id="IHSTCAL"/>
<evidence type="ECO:0000313" key="10">
    <source>
        <dbReference type="Proteomes" id="UP000002009"/>
    </source>
</evidence>
<proteinExistence type="inferred from homology"/>
<dbReference type="CDD" id="cd00878">
    <property type="entry name" value="Arf_Arl"/>
    <property type="match status" value="1"/>
</dbReference>
<dbReference type="Pfam" id="PF00025">
    <property type="entry name" value="Arf"/>
    <property type="match status" value="1"/>
</dbReference>
<feature type="binding site" evidence="6">
    <location>
        <begin position="5"/>
        <end position="12"/>
    </location>
    <ligand>
        <name>GTP</name>
        <dbReference type="ChEBI" id="CHEBI:37565"/>
    </ligand>
</feature>
<keyword evidence="5 6" id="KW-0342">GTP-binding</keyword>
<dbReference type="AlphaFoldDB" id="C1E0L9"/>
<dbReference type="GO" id="GO:0005525">
    <property type="term" value="F:GTP binding"/>
    <property type="evidence" value="ECO:0007669"/>
    <property type="project" value="UniProtKB-KW"/>
</dbReference>
<dbReference type="InterPro" id="IPR005225">
    <property type="entry name" value="Small_GTP-bd"/>
</dbReference>
<dbReference type="InterPro" id="IPR027417">
    <property type="entry name" value="P-loop_NTPase"/>
</dbReference>
<evidence type="ECO:0000256" key="5">
    <source>
        <dbReference type="ARBA" id="ARBA00023134"/>
    </source>
</evidence>
<dbReference type="KEGG" id="mis:MICPUN_73229"/>
<keyword evidence="10" id="KW-1185">Reference proteome</keyword>
<keyword evidence="7" id="KW-0479">Metal-binding</keyword>
<dbReference type="GO" id="GO:0046872">
    <property type="term" value="F:metal ion binding"/>
    <property type="evidence" value="ECO:0007669"/>
    <property type="project" value="UniProtKB-KW"/>
</dbReference>
<comment type="similarity">
    <text evidence="1 8">Belongs to the small GTPase superfamily. Arf family.</text>
</comment>
<evidence type="ECO:0000256" key="3">
    <source>
        <dbReference type="ARBA" id="ARBA00022741"/>
    </source>
</evidence>
<dbReference type="Gene3D" id="3.40.50.300">
    <property type="entry name" value="P-loop containing nucleotide triphosphate hydrolases"/>
    <property type="match status" value="1"/>
</dbReference>
<keyword evidence="3 6" id="KW-0547">Nucleotide-binding</keyword>
<dbReference type="InParanoid" id="C1E0L9"/>
<evidence type="ECO:0000256" key="7">
    <source>
        <dbReference type="PIRSR" id="PIRSR606689-2"/>
    </source>
</evidence>
<evidence type="ECO:0000256" key="1">
    <source>
        <dbReference type="ARBA" id="ARBA00010290"/>
    </source>
</evidence>
<feature type="non-terminal residue" evidence="9">
    <location>
        <position position="1"/>
    </location>
</feature>
<keyword evidence="7" id="KW-0460">Magnesium</keyword>
<dbReference type="NCBIfam" id="TIGR00231">
    <property type="entry name" value="small_GTP"/>
    <property type="match status" value="1"/>
</dbReference>
<keyword evidence="2" id="KW-0519">Myristate</keyword>
<dbReference type="SMART" id="SM00177">
    <property type="entry name" value="ARF"/>
    <property type="match status" value="1"/>
</dbReference>
<reference evidence="9 10" key="1">
    <citation type="journal article" date="2009" name="Science">
        <title>Green evolution and dynamic adaptations revealed by genomes of the marine picoeukaryotes Micromonas.</title>
        <authorList>
            <person name="Worden A.Z."/>
            <person name="Lee J.H."/>
            <person name="Mock T."/>
            <person name="Rouze P."/>
            <person name="Simmons M.P."/>
            <person name="Aerts A.L."/>
            <person name="Allen A.E."/>
            <person name="Cuvelier M.L."/>
            <person name="Derelle E."/>
            <person name="Everett M.V."/>
            <person name="Foulon E."/>
            <person name="Grimwood J."/>
            <person name="Gundlach H."/>
            <person name="Henrissat B."/>
            <person name="Napoli C."/>
            <person name="McDonald S.M."/>
            <person name="Parker M.S."/>
            <person name="Rombauts S."/>
            <person name="Salamov A."/>
            <person name="Von Dassow P."/>
            <person name="Badger J.H."/>
            <person name="Coutinho P.M."/>
            <person name="Demir E."/>
            <person name="Dubchak I."/>
            <person name="Gentemann C."/>
            <person name="Eikrem W."/>
            <person name="Gready J.E."/>
            <person name="John U."/>
            <person name="Lanier W."/>
            <person name="Lindquist E.A."/>
            <person name="Lucas S."/>
            <person name="Mayer K.F."/>
            <person name="Moreau H."/>
            <person name="Not F."/>
            <person name="Otillar R."/>
            <person name="Panaud O."/>
            <person name="Pangilinan J."/>
            <person name="Paulsen I."/>
            <person name="Piegu B."/>
            <person name="Poliakov A."/>
            <person name="Robbens S."/>
            <person name="Schmutz J."/>
            <person name="Toulza E."/>
            <person name="Wyss T."/>
            <person name="Zelensky A."/>
            <person name="Zhou K."/>
            <person name="Armbrust E.V."/>
            <person name="Bhattacharya D."/>
            <person name="Goodenough U.W."/>
            <person name="Van de Peer Y."/>
            <person name="Grigoriev I.V."/>
        </authorList>
    </citation>
    <scope>NUCLEOTIDE SEQUENCE [LARGE SCALE GENOMIC DNA]</scope>
    <source>
        <strain evidence="10">RCC299 / NOUM17</strain>
    </source>
</reference>
<evidence type="ECO:0008006" key="11">
    <source>
        <dbReference type="Google" id="ProtNLM"/>
    </source>
</evidence>
<evidence type="ECO:0000256" key="6">
    <source>
        <dbReference type="PIRSR" id="PIRSR606689-1"/>
    </source>
</evidence>
<organism evidence="9 10">
    <name type="scientific">Micromonas commoda (strain RCC299 / NOUM17 / CCMP2709)</name>
    <name type="common">Picoplanktonic green alga</name>
    <dbReference type="NCBI Taxonomy" id="296587"/>
    <lineage>
        <taxon>Eukaryota</taxon>
        <taxon>Viridiplantae</taxon>
        <taxon>Chlorophyta</taxon>
        <taxon>Mamiellophyceae</taxon>
        <taxon>Mamiellales</taxon>
        <taxon>Mamiellaceae</taxon>
        <taxon>Micromonas</taxon>
    </lineage>
</organism>
<dbReference type="RefSeq" id="XP_002500066.1">
    <property type="nucleotide sequence ID" value="XM_002500020.1"/>
</dbReference>
<evidence type="ECO:0000256" key="2">
    <source>
        <dbReference type="ARBA" id="ARBA00022707"/>
    </source>
</evidence>
<protein>
    <recommendedName>
        <fullName evidence="11">ADP-ribosylation factor-like protein 6</fullName>
    </recommendedName>
</protein>
<sequence>LLVMGLANGGKTTLVNNLKPEKDRDPPEFVAPTVGFNVERFTLNKCKLTVVDMSGQGKYHELWECYYKDIQAIIFVVDAASSAEQLEESKSMLATMLSHKDLKGTPLLVFANKSDLPEAKGAAAIASEVNLTGAVCDSRAWHIGACSALTGDGIDGGIKWLLGKI</sequence>
<dbReference type="PANTHER" id="PTHR11711">
    <property type="entry name" value="ADP RIBOSYLATION FACTOR-RELATED"/>
    <property type="match status" value="1"/>
</dbReference>
<dbReference type="InterPro" id="IPR006689">
    <property type="entry name" value="Small_GTPase_ARF/SAR"/>
</dbReference>
<dbReference type="EMBL" id="CP001323">
    <property type="protein sequence ID" value="ACO61324.1"/>
    <property type="molecule type" value="Genomic_DNA"/>
</dbReference>
<keyword evidence="4" id="KW-0931">ER-Golgi transport</keyword>
<dbReference type="PROSITE" id="PS51417">
    <property type="entry name" value="ARF"/>
    <property type="match status" value="1"/>
</dbReference>
<dbReference type="GeneID" id="8240778"/>
<evidence type="ECO:0000256" key="4">
    <source>
        <dbReference type="ARBA" id="ARBA00022892"/>
    </source>
</evidence>
<keyword evidence="2" id="KW-0449">Lipoprotein</keyword>
<dbReference type="GO" id="GO:0016192">
    <property type="term" value="P:vesicle-mediated transport"/>
    <property type="evidence" value="ECO:0007669"/>
    <property type="project" value="UniProtKB-KW"/>
</dbReference>
<dbReference type="Proteomes" id="UP000002009">
    <property type="component" value="Chromosome 2"/>
</dbReference>
<evidence type="ECO:0000313" key="9">
    <source>
        <dbReference type="EMBL" id="ACO61324.1"/>
    </source>
</evidence>
<evidence type="ECO:0000256" key="8">
    <source>
        <dbReference type="RuleBase" id="RU003925"/>
    </source>
</evidence>
<dbReference type="OrthoDB" id="414781at2759"/>
<dbReference type="SUPFAM" id="SSF52540">
    <property type="entry name" value="P-loop containing nucleoside triphosphate hydrolases"/>
    <property type="match status" value="1"/>
</dbReference>